<dbReference type="AlphaFoldDB" id="A0A073K1D9"/>
<feature type="binding site" evidence="9">
    <location>
        <position position="79"/>
    </location>
    <ligand>
        <name>5-phospho-alpha-D-ribose 1-diphosphate</name>
        <dbReference type="ChEBI" id="CHEBI:58017"/>
    </ligand>
</feature>
<dbReference type="eggNOG" id="COG0547">
    <property type="taxonomic scope" value="Bacteria"/>
</dbReference>
<feature type="binding site" evidence="9">
    <location>
        <position position="119"/>
    </location>
    <ligand>
        <name>5-phospho-alpha-D-ribose 1-diphosphate</name>
        <dbReference type="ChEBI" id="CHEBI:58017"/>
    </ligand>
</feature>
<dbReference type="InterPro" id="IPR017459">
    <property type="entry name" value="Glycosyl_Trfase_fam3_N_dom"/>
</dbReference>
<dbReference type="InterPro" id="IPR035902">
    <property type="entry name" value="Nuc_phospho_transferase"/>
</dbReference>
<dbReference type="Gene3D" id="1.20.970.10">
    <property type="entry name" value="Transferase, Pyrimidine Nucleoside Phosphorylase, Chain C"/>
    <property type="match status" value="1"/>
</dbReference>
<feature type="binding site" evidence="9">
    <location>
        <position position="110"/>
    </location>
    <ligand>
        <name>anthranilate</name>
        <dbReference type="ChEBI" id="CHEBI:16567"/>
        <label>1</label>
    </ligand>
</feature>
<comment type="cofactor">
    <cofactor evidence="9">
        <name>Mg(2+)</name>
        <dbReference type="ChEBI" id="CHEBI:18420"/>
    </cofactor>
    <text evidence="9">Binds 2 magnesium ions per monomer.</text>
</comment>
<sequence length="341" mass="36837">MNEYIRKLIEGKDLTEIESYKAGLKLLEDDVRESEIAAFLTLLKAKGENADEMYGLVRALREKAIPFSKEVIGAMDNCGTGGDGAQTFNVSTTAAFVLAGAGVKVAKHGNRAVSSKTGSADLLEELGVNITCSVSHIDSLLEKVGIAFLFAPAMHPALSRIMKVRKELNVPTIFNLIGPLTNPVQLETQFVGIYKRDMLRTVAEVLQKLGRKQAVVVNGSGFLDEASLQGENYAVVLKQNQLQEVVISPEAYGFSKVDNESIKGGSAKENAAITLSVLQGEQSVYRDTVLLNAGLALFANGKADTIEEGIEFATDSIDSGKALQKLHLLLKESHKKLERVN</sequence>
<protein>
    <recommendedName>
        <fullName evidence="9">Anthranilate phosphoribosyltransferase</fullName>
        <ecNumber evidence="9">2.4.2.18</ecNumber>
    </recommendedName>
</protein>
<evidence type="ECO:0000256" key="6">
    <source>
        <dbReference type="ARBA" id="ARBA00023141"/>
    </source>
</evidence>
<comment type="caution">
    <text evidence="9">Lacks conserved residue(s) required for the propagation of feature annotation.</text>
</comment>
<keyword evidence="3 9" id="KW-0328">Glycosyltransferase</keyword>
<keyword evidence="9" id="KW-0479">Metal-binding</keyword>
<dbReference type="SUPFAM" id="SSF52418">
    <property type="entry name" value="Nucleoside phosphorylase/phosphoribosyltransferase catalytic domain"/>
    <property type="match status" value="1"/>
</dbReference>
<comment type="similarity">
    <text evidence="9">Belongs to the anthranilate phosphoribosyltransferase family.</text>
</comment>
<dbReference type="Gene3D" id="3.40.1030.10">
    <property type="entry name" value="Nucleoside phosphorylase/phosphoribosyltransferase catalytic domain"/>
    <property type="match status" value="1"/>
</dbReference>
<evidence type="ECO:0000256" key="9">
    <source>
        <dbReference type="HAMAP-Rule" id="MF_00211"/>
    </source>
</evidence>
<feature type="domain" description="Glycosyl transferase family 3 N-terminal" evidence="11">
    <location>
        <begin position="3"/>
        <end position="64"/>
    </location>
</feature>
<dbReference type="OrthoDB" id="9806430at2"/>
<keyword evidence="5 9" id="KW-0822">Tryptophan biosynthesis</keyword>
<feature type="binding site" evidence="9">
    <location>
        <begin position="89"/>
        <end position="92"/>
    </location>
    <ligand>
        <name>5-phospho-alpha-D-ribose 1-diphosphate</name>
        <dbReference type="ChEBI" id="CHEBI:58017"/>
    </ligand>
</feature>
<dbReference type="Pfam" id="PF00591">
    <property type="entry name" value="Glycos_transf_3"/>
    <property type="match status" value="1"/>
</dbReference>
<evidence type="ECO:0000259" key="11">
    <source>
        <dbReference type="Pfam" id="PF02885"/>
    </source>
</evidence>
<dbReference type="EC" id="2.4.2.18" evidence="9"/>
<evidence type="ECO:0000313" key="13">
    <source>
        <dbReference type="Proteomes" id="UP000027822"/>
    </source>
</evidence>
<dbReference type="GO" id="GO:0005829">
    <property type="term" value="C:cytosol"/>
    <property type="evidence" value="ECO:0007669"/>
    <property type="project" value="TreeGrafter"/>
</dbReference>
<feature type="binding site" evidence="9">
    <location>
        <position position="224"/>
    </location>
    <ligand>
        <name>Mg(2+)</name>
        <dbReference type="ChEBI" id="CHEBI:18420"/>
        <label>2</label>
    </ligand>
</feature>
<feature type="binding site" evidence="9">
    <location>
        <position position="225"/>
    </location>
    <ligand>
        <name>Mg(2+)</name>
        <dbReference type="ChEBI" id="CHEBI:18420"/>
        <label>2</label>
    </ligand>
</feature>
<feature type="binding site" evidence="9">
    <location>
        <position position="225"/>
    </location>
    <ligand>
        <name>Mg(2+)</name>
        <dbReference type="ChEBI" id="CHEBI:18420"/>
        <label>1</label>
    </ligand>
</feature>
<dbReference type="HAMAP" id="MF_00211">
    <property type="entry name" value="TrpD"/>
    <property type="match status" value="1"/>
</dbReference>
<dbReference type="RefSeq" id="WP_034637636.1">
    <property type="nucleotide sequence ID" value="NZ_CBCSJC010000003.1"/>
</dbReference>
<comment type="function">
    <text evidence="9">Catalyzes the transfer of the phosphoribosyl group of 5-phosphorylribose-1-pyrophosphate (PRPP) to anthranilate to yield N-(5'-phosphoribosyl)-anthranilate (PRA).</text>
</comment>
<reference evidence="12 13" key="1">
    <citation type="submission" date="2014-06" db="EMBL/GenBank/DDBJ databases">
        <title>Draft genome sequence of Bacillus manliponensis JCM 15802 (MCCC 1A00708).</title>
        <authorList>
            <person name="Lai Q."/>
            <person name="Liu Y."/>
            <person name="Shao Z."/>
        </authorList>
    </citation>
    <scope>NUCLEOTIDE SEQUENCE [LARGE SCALE GENOMIC DNA]</scope>
    <source>
        <strain evidence="12 13">JCM 15802</strain>
    </source>
</reference>
<dbReference type="InterPro" id="IPR000312">
    <property type="entry name" value="Glycosyl_Trfase_fam3"/>
</dbReference>
<dbReference type="EMBL" id="JOTN01000004">
    <property type="protein sequence ID" value="KEK20262.1"/>
    <property type="molecule type" value="Genomic_DNA"/>
</dbReference>
<feature type="binding site" evidence="9">
    <location>
        <position position="165"/>
    </location>
    <ligand>
        <name>anthranilate</name>
        <dbReference type="ChEBI" id="CHEBI:16567"/>
        <label>2</label>
    </ligand>
</feature>
<keyword evidence="13" id="KW-1185">Reference proteome</keyword>
<dbReference type="PANTHER" id="PTHR43285">
    <property type="entry name" value="ANTHRANILATE PHOSPHORIBOSYLTRANSFERASE"/>
    <property type="match status" value="1"/>
</dbReference>
<evidence type="ECO:0000256" key="4">
    <source>
        <dbReference type="ARBA" id="ARBA00022679"/>
    </source>
</evidence>
<comment type="catalytic activity">
    <reaction evidence="7 9">
        <text>N-(5-phospho-beta-D-ribosyl)anthranilate + diphosphate = 5-phospho-alpha-D-ribose 1-diphosphate + anthranilate</text>
        <dbReference type="Rhea" id="RHEA:11768"/>
        <dbReference type="ChEBI" id="CHEBI:16567"/>
        <dbReference type="ChEBI" id="CHEBI:18277"/>
        <dbReference type="ChEBI" id="CHEBI:33019"/>
        <dbReference type="ChEBI" id="CHEBI:58017"/>
        <dbReference type="EC" id="2.4.2.18"/>
    </reaction>
</comment>
<gene>
    <name evidence="9" type="primary">trpD</name>
    <name evidence="12" type="ORF">BAMA_17645</name>
</gene>
<feature type="binding site" evidence="9">
    <location>
        <position position="87"/>
    </location>
    <ligand>
        <name>5-phospho-alpha-D-ribose 1-diphosphate</name>
        <dbReference type="ChEBI" id="CHEBI:58017"/>
    </ligand>
</feature>
<feature type="binding site" evidence="9">
    <location>
        <position position="79"/>
    </location>
    <ligand>
        <name>anthranilate</name>
        <dbReference type="ChEBI" id="CHEBI:16567"/>
        <label>1</label>
    </ligand>
</feature>
<keyword evidence="9" id="KW-0460">Magnesium</keyword>
<comment type="subunit">
    <text evidence="9">Homodimer.</text>
</comment>
<keyword evidence="4 9" id="KW-0808">Transferase</keyword>
<evidence type="ECO:0000256" key="2">
    <source>
        <dbReference type="ARBA" id="ARBA00022605"/>
    </source>
</evidence>
<dbReference type="SUPFAM" id="SSF47648">
    <property type="entry name" value="Nucleoside phosphorylase/phosphoribosyltransferase N-terminal domain"/>
    <property type="match status" value="1"/>
</dbReference>
<feature type="domain" description="Glycosyl transferase family 3" evidence="10">
    <location>
        <begin position="74"/>
        <end position="323"/>
    </location>
</feature>
<feature type="binding site" evidence="9">
    <location>
        <begin position="82"/>
        <end position="83"/>
    </location>
    <ligand>
        <name>5-phospho-alpha-D-ribose 1-diphosphate</name>
        <dbReference type="ChEBI" id="CHEBI:58017"/>
    </ligand>
</feature>
<dbReference type="STRING" id="574376.BAMA_17645"/>
<comment type="pathway">
    <text evidence="1 9">Amino-acid biosynthesis; L-tryptophan biosynthesis; L-tryptophan from chorismate: step 2/5.</text>
</comment>
<name>A0A073K1D9_9BACI</name>
<accession>A0A073K1D9</accession>
<evidence type="ECO:0000313" key="12">
    <source>
        <dbReference type="EMBL" id="KEK20262.1"/>
    </source>
</evidence>
<dbReference type="GO" id="GO:0000162">
    <property type="term" value="P:L-tryptophan biosynthetic process"/>
    <property type="evidence" value="ECO:0007669"/>
    <property type="project" value="UniProtKB-UniRule"/>
</dbReference>
<comment type="caution">
    <text evidence="12">The sequence shown here is derived from an EMBL/GenBank/DDBJ whole genome shotgun (WGS) entry which is preliminary data.</text>
</comment>
<dbReference type="NCBIfam" id="TIGR01245">
    <property type="entry name" value="trpD"/>
    <property type="match status" value="1"/>
</dbReference>
<dbReference type="UniPathway" id="UPA00035">
    <property type="reaction ID" value="UER00041"/>
</dbReference>
<dbReference type="InterPro" id="IPR036320">
    <property type="entry name" value="Glycosyl_Trfase_fam3_N_dom_sf"/>
</dbReference>
<comment type="similarity">
    <text evidence="8">In the C-terminal section; belongs to the anthranilate phosphoribosyltransferase family.</text>
</comment>
<feature type="binding site" evidence="9">
    <location>
        <position position="91"/>
    </location>
    <ligand>
        <name>Mg(2+)</name>
        <dbReference type="ChEBI" id="CHEBI:18420"/>
        <label>1</label>
    </ligand>
</feature>
<keyword evidence="2 9" id="KW-0028">Amino-acid biosynthesis</keyword>
<dbReference type="FunFam" id="3.40.1030.10:FF:000002">
    <property type="entry name" value="Anthranilate phosphoribosyltransferase"/>
    <property type="match status" value="1"/>
</dbReference>
<dbReference type="Pfam" id="PF02885">
    <property type="entry name" value="Glycos_trans_3N"/>
    <property type="match status" value="1"/>
</dbReference>
<evidence type="ECO:0000256" key="3">
    <source>
        <dbReference type="ARBA" id="ARBA00022676"/>
    </source>
</evidence>
<evidence type="ECO:0000259" key="10">
    <source>
        <dbReference type="Pfam" id="PF00591"/>
    </source>
</evidence>
<dbReference type="PANTHER" id="PTHR43285:SF2">
    <property type="entry name" value="ANTHRANILATE PHOSPHORIBOSYLTRANSFERASE"/>
    <property type="match status" value="1"/>
</dbReference>
<evidence type="ECO:0000256" key="8">
    <source>
        <dbReference type="ARBA" id="ARBA00061188"/>
    </source>
</evidence>
<evidence type="ECO:0000256" key="5">
    <source>
        <dbReference type="ARBA" id="ARBA00022822"/>
    </source>
</evidence>
<feature type="binding site" evidence="9">
    <location>
        <begin position="107"/>
        <end position="115"/>
    </location>
    <ligand>
        <name>5-phospho-alpha-D-ribose 1-diphosphate</name>
        <dbReference type="ChEBI" id="CHEBI:58017"/>
    </ligand>
</feature>
<dbReference type="GO" id="GO:0004048">
    <property type="term" value="F:anthranilate phosphoribosyltransferase activity"/>
    <property type="evidence" value="ECO:0007669"/>
    <property type="project" value="UniProtKB-UniRule"/>
</dbReference>
<organism evidence="12 13">
    <name type="scientific">Bacillus manliponensis</name>
    <dbReference type="NCBI Taxonomy" id="574376"/>
    <lineage>
        <taxon>Bacteria</taxon>
        <taxon>Bacillati</taxon>
        <taxon>Bacillota</taxon>
        <taxon>Bacilli</taxon>
        <taxon>Bacillales</taxon>
        <taxon>Bacillaceae</taxon>
        <taxon>Bacillus</taxon>
        <taxon>Bacillus cereus group</taxon>
    </lineage>
</organism>
<evidence type="ECO:0000256" key="1">
    <source>
        <dbReference type="ARBA" id="ARBA00004907"/>
    </source>
</evidence>
<dbReference type="InterPro" id="IPR005940">
    <property type="entry name" value="Anthranilate_Pribosyl_Tfrase"/>
</dbReference>
<dbReference type="Proteomes" id="UP000027822">
    <property type="component" value="Unassembled WGS sequence"/>
</dbReference>
<proteinExistence type="inferred from homology"/>
<evidence type="ECO:0000256" key="7">
    <source>
        <dbReference type="ARBA" id="ARBA00052328"/>
    </source>
</evidence>
<dbReference type="GO" id="GO:0000287">
    <property type="term" value="F:magnesium ion binding"/>
    <property type="evidence" value="ECO:0007669"/>
    <property type="project" value="UniProtKB-UniRule"/>
</dbReference>
<keyword evidence="6 9" id="KW-0057">Aromatic amino acid biosynthesis</keyword>